<name>A0AAE0SLB8_9BIVA</name>
<proteinExistence type="predicted"/>
<dbReference type="Proteomes" id="UP001195483">
    <property type="component" value="Unassembled WGS sequence"/>
</dbReference>
<evidence type="ECO:0000313" key="3">
    <source>
        <dbReference type="Proteomes" id="UP001195483"/>
    </source>
</evidence>
<reference evidence="2" key="3">
    <citation type="submission" date="2023-05" db="EMBL/GenBank/DDBJ databases">
        <authorList>
            <person name="Smith C.H."/>
        </authorList>
    </citation>
    <scope>NUCLEOTIDE SEQUENCE</scope>
    <source>
        <strain evidence="2">CHS0354</strain>
        <tissue evidence="2">Mantle</tissue>
    </source>
</reference>
<protein>
    <submittedName>
        <fullName evidence="2">Uncharacterized protein</fullName>
    </submittedName>
</protein>
<dbReference type="EMBL" id="JAEAOA010002342">
    <property type="protein sequence ID" value="KAK3594024.1"/>
    <property type="molecule type" value="Genomic_DNA"/>
</dbReference>
<evidence type="ECO:0000313" key="2">
    <source>
        <dbReference type="EMBL" id="KAK3594024.1"/>
    </source>
</evidence>
<keyword evidence="1" id="KW-0175">Coiled coil</keyword>
<reference evidence="2" key="1">
    <citation type="journal article" date="2021" name="Genome Biol. Evol.">
        <title>A High-Quality Reference Genome for a Parasitic Bivalve with Doubly Uniparental Inheritance (Bivalvia: Unionida).</title>
        <authorList>
            <person name="Smith C.H."/>
        </authorList>
    </citation>
    <scope>NUCLEOTIDE SEQUENCE</scope>
    <source>
        <strain evidence="2">CHS0354</strain>
    </source>
</reference>
<sequence length="367" mass="42494">MPMTTKAVQTRSINVSLLVDFIWDIITTGRDIREHYQCNMQILQQSRCQMSEADDKVESLMNGISDCNNSIQKLNVRILQQNVAVAEKSLINQKLRSEIADMQKKLERYKRMGQESQVEAKERTFGDASFQTMKQIREEKGKLELQLYKLNHDIEAIYEETSEKENKLENIKTMRQDLRMEHEKSMESLRAACKSLDERKKKLLSLSVVDQQAINLSGLYADPKEFSRLQQEFNNLKNKQNLVERNIKEQKQEEEYLQSNVTELMRRQHEFQRIIRKRNGVDGTSAPTSPPIFKGHDLGGPNVWFASPVVTIAQLRRFLNEKYGKYASPSVQTCAITERNSSSPSLKDVTDNTSIHEKEDRIVMSSI</sequence>
<feature type="coiled-coil region" evidence="1">
    <location>
        <begin position="85"/>
        <end position="267"/>
    </location>
</feature>
<keyword evidence="3" id="KW-1185">Reference proteome</keyword>
<accession>A0AAE0SLB8</accession>
<reference evidence="2" key="2">
    <citation type="journal article" date="2021" name="Genome Biol. Evol.">
        <title>Developing a high-quality reference genome for a parasitic bivalve with doubly uniparental inheritance (Bivalvia: Unionida).</title>
        <authorList>
            <person name="Smith C.H."/>
        </authorList>
    </citation>
    <scope>NUCLEOTIDE SEQUENCE</scope>
    <source>
        <strain evidence="2">CHS0354</strain>
        <tissue evidence="2">Mantle</tissue>
    </source>
</reference>
<gene>
    <name evidence="2" type="ORF">CHS0354_040778</name>
</gene>
<evidence type="ECO:0000256" key="1">
    <source>
        <dbReference type="SAM" id="Coils"/>
    </source>
</evidence>
<organism evidence="2 3">
    <name type="scientific">Potamilus streckersoni</name>
    <dbReference type="NCBI Taxonomy" id="2493646"/>
    <lineage>
        <taxon>Eukaryota</taxon>
        <taxon>Metazoa</taxon>
        <taxon>Spiralia</taxon>
        <taxon>Lophotrochozoa</taxon>
        <taxon>Mollusca</taxon>
        <taxon>Bivalvia</taxon>
        <taxon>Autobranchia</taxon>
        <taxon>Heteroconchia</taxon>
        <taxon>Palaeoheterodonta</taxon>
        <taxon>Unionida</taxon>
        <taxon>Unionoidea</taxon>
        <taxon>Unionidae</taxon>
        <taxon>Ambleminae</taxon>
        <taxon>Lampsilini</taxon>
        <taxon>Potamilus</taxon>
    </lineage>
</organism>
<dbReference type="AlphaFoldDB" id="A0AAE0SLB8"/>
<comment type="caution">
    <text evidence="2">The sequence shown here is derived from an EMBL/GenBank/DDBJ whole genome shotgun (WGS) entry which is preliminary data.</text>
</comment>